<evidence type="ECO:0000313" key="4">
    <source>
        <dbReference type="Proteomes" id="UP000076154"/>
    </source>
</evidence>
<dbReference type="STRING" id="39966.A0A369KDF7"/>
<protein>
    <submittedName>
        <fullName evidence="3">Uncharacterized protein</fullName>
    </submittedName>
</protein>
<keyword evidence="4" id="KW-1185">Reference proteome</keyword>
<proteinExistence type="predicted"/>
<feature type="region of interest" description="Disordered" evidence="2">
    <location>
        <begin position="1"/>
        <end position="24"/>
    </location>
</feature>
<evidence type="ECO:0000256" key="2">
    <source>
        <dbReference type="SAM" id="MobiDB-lite"/>
    </source>
</evidence>
<keyword evidence="1" id="KW-0175">Coiled coil</keyword>
<organism evidence="3 4">
    <name type="scientific">Hypsizygus marmoreus</name>
    <name type="common">White beech mushroom</name>
    <name type="synonym">Agaricus marmoreus</name>
    <dbReference type="NCBI Taxonomy" id="39966"/>
    <lineage>
        <taxon>Eukaryota</taxon>
        <taxon>Fungi</taxon>
        <taxon>Dikarya</taxon>
        <taxon>Basidiomycota</taxon>
        <taxon>Agaricomycotina</taxon>
        <taxon>Agaricomycetes</taxon>
        <taxon>Agaricomycetidae</taxon>
        <taxon>Agaricales</taxon>
        <taxon>Tricholomatineae</taxon>
        <taxon>Lyophyllaceae</taxon>
        <taxon>Hypsizygus</taxon>
    </lineage>
</organism>
<dbReference type="Proteomes" id="UP000076154">
    <property type="component" value="Unassembled WGS sequence"/>
</dbReference>
<evidence type="ECO:0000256" key="1">
    <source>
        <dbReference type="SAM" id="Coils"/>
    </source>
</evidence>
<dbReference type="OrthoDB" id="3365698at2759"/>
<feature type="coiled-coil region" evidence="1">
    <location>
        <begin position="32"/>
        <end position="66"/>
    </location>
</feature>
<feature type="compositionally biased region" description="Polar residues" evidence="2">
    <location>
        <begin position="14"/>
        <end position="24"/>
    </location>
</feature>
<comment type="caution">
    <text evidence="3">The sequence shown here is derived from an EMBL/GenBank/DDBJ whole genome shotgun (WGS) entry which is preliminary data.</text>
</comment>
<dbReference type="InParanoid" id="A0A369KDF7"/>
<name>A0A369KDF7_HYPMA</name>
<sequence>MGDSQVKSRYHHLLSTNDEPSPSETAEIRKIVEQRETAIGQLEAQIIELEETLNVLKDRHKREKDLLFPFQSALAPIRRVPCDILIEIFLFTRDWTDGSSVIRGLAPITVGITHVCSHWRRVALSVPMLWSIMEATCRTRDGEGTYSFNDSQIQTWLSRAGSLSPLDIICRAPYQASVSPTWMNQYLHRIRTISLIGGCFELPSETFDVLEVLNMSGAYGRREGDISAPALLRLGFEGGIEDLPRIPYHQLTHLHLDLTTYSTRPSAFLAVLSRCSALVELRALCYLEASLMSAYSSIPPPEDHECIVMHNLAAFSMSYPLVPWLLARLTLPALKTLQVERTFWSSSIYHSFQSRSSFSLKSIVLIHLRKMNYLDFFDLLRDTPSIREITSCGTLFPTPTLIAGLASDSHQGFSILAPNLEYLGICQISFPDNGFIVHDQVVLDMISSRDPSGQRAVCVESGSPDTKIFKSHSTREPSLAGEIPPFAMEQHLCEDMPKNKTVHHFFF</sequence>
<accession>A0A369KDF7</accession>
<evidence type="ECO:0000313" key="3">
    <source>
        <dbReference type="EMBL" id="RDB30917.1"/>
    </source>
</evidence>
<gene>
    <name evidence="3" type="ORF">Hypma_004884</name>
</gene>
<dbReference type="EMBL" id="LUEZ02000003">
    <property type="protein sequence ID" value="RDB30917.1"/>
    <property type="molecule type" value="Genomic_DNA"/>
</dbReference>
<dbReference type="AlphaFoldDB" id="A0A369KDF7"/>
<reference evidence="3" key="1">
    <citation type="submission" date="2018-04" db="EMBL/GenBank/DDBJ databases">
        <title>Whole genome sequencing of Hypsizygus marmoreus.</title>
        <authorList>
            <person name="Choi I.-G."/>
            <person name="Min B."/>
            <person name="Kim J.-G."/>
            <person name="Kim S."/>
            <person name="Oh Y.-L."/>
            <person name="Kong W.-S."/>
            <person name="Park H."/>
            <person name="Jeong J."/>
            <person name="Song E.-S."/>
        </authorList>
    </citation>
    <scope>NUCLEOTIDE SEQUENCE [LARGE SCALE GENOMIC DNA]</scope>
    <source>
        <strain evidence="3">51987-8</strain>
    </source>
</reference>